<dbReference type="EMBL" id="MU002140">
    <property type="protein sequence ID" value="KAF2789408.1"/>
    <property type="molecule type" value="Genomic_DNA"/>
</dbReference>
<feature type="domain" description="Protein kinase" evidence="4">
    <location>
        <begin position="16"/>
        <end position="322"/>
    </location>
</feature>
<dbReference type="SMART" id="SM00220">
    <property type="entry name" value="S_TKc"/>
    <property type="match status" value="1"/>
</dbReference>
<dbReference type="InterPro" id="IPR011009">
    <property type="entry name" value="Kinase-like_dom_sf"/>
</dbReference>
<dbReference type="PROSITE" id="PS50011">
    <property type="entry name" value="PROTEIN_KINASE_DOM"/>
    <property type="match status" value="1"/>
</dbReference>
<dbReference type="Gene3D" id="1.10.510.10">
    <property type="entry name" value="Transferase(Phosphotransferase) domain 1"/>
    <property type="match status" value="1"/>
</dbReference>
<sequence length="326" mass="36104">MALRIGQVLRGGKGKYELLEPLKGSSVFKARVLSNPSIQGEWAVIKSAATHEESIGLKREYRNYGILEIASCPYIRTLHDIVRSNGDQHDPGCLVFEWMDLDLRSVQANRFRGDPRLPKVVSRAVLSALGLFKKLGVVHTDVNVNNIYVSDIDGLSPIAKLGDLGNLITEGSTKQRGQSLPCRAPEVWQGMGCQHSSDVWSLGVTLARRLSPRPLFGPSDKIIQGFTEAWCIAKIIRLLSPLGPPADCRPYKDEFELAEQLAVMDNPHDGTRLIKGGTLREELQRLAEPPVPSELVEFIESLLVVDHSKRPIASEALQHPYLQSFT</sequence>
<evidence type="ECO:0000256" key="1">
    <source>
        <dbReference type="ARBA" id="ARBA00022527"/>
    </source>
</evidence>
<dbReference type="GO" id="GO:0005524">
    <property type="term" value="F:ATP binding"/>
    <property type="evidence" value="ECO:0007669"/>
    <property type="project" value="UniProtKB-KW"/>
</dbReference>
<keyword evidence="1" id="KW-0723">Serine/threonine-protein kinase</keyword>
<accession>A0A6A6WZP7</accession>
<protein>
    <submittedName>
        <fullName evidence="5">Kinase-like protein</fullName>
    </submittedName>
</protein>
<dbReference type="GO" id="GO:0004674">
    <property type="term" value="F:protein serine/threonine kinase activity"/>
    <property type="evidence" value="ECO:0007669"/>
    <property type="project" value="UniProtKB-KW"/>
</dbReference>
<keyword evidence="3" id="KW-0067">ATP-binding</keyword>
<reference evidence="5" key="1">
    <citation type="journal article" date="2020" name="Stud. Mycol.">
        <title>101 Dothideomycetes genomes: a test case for predicting lifestyles and emergence of pathogens.</title>
        <authorList>
            <person name="Haridas S."/>
            <person name="Albert R."/>
            <person name="Binder M."/>
            <person name="Bloem J."/>
            <person name="Labutti K."/>
            <person name="Salamov A."/>
            <person name="Andreopoulos B."/>
            <person name="Baker S."/>
            <person name="Barry K."/>
            <person name="Bills G."/>
            <person name="Bluhm B."/>
            <person name="Cannon C."/>
            <person name="Castanera R."/>
            <person name="Culley D."/>
            <person name="Daum C."/>
            <person name="Ezra D."/>
            <person name="Gonzalez J."/>
            <person name="Henrissat B."/>
            <person name="Kuo A."/>
            <person name="Liang C."/>
            <person name="Lipzen A."/>
            <person name="Lutzoni F."/>
            <person name="Magnuson J."/>
            <person name="Mondo S."/>
            <person name="Nolan M."/>
            <person name="Ohm R."/>
            <person name="Pangilinan J."/>
            <person name="Park H.-J."/>
            <person name="Ramirez L."/>
            <person name="Alfaro M."/>
            <person name="Sun H."/>
            <person name="Tritt A."/>
            <person name="Yoshinaga Y."/>
            <person name="Zwiers L.-H."/>
            <person name="Turgeon B."/>
            <person name="Goodwin S."/>
            <person name="Spatafora J."/>
            <person name="Crous P."/>
            <person name="Grigoriev I."/>
        </authorList>
    </citation>
    <scope>NUCLEOTIDE SEQUENCE</scope>
    <source>
        <strain evidence="5">CBS 109.77</strain>
    </source>
</reference>
<gene>
    <name evidence="5" type="ORF">K505DRAFT_378247</name>
</gene>
<keyword evidence="2" id="KW-0547">Nucleotide-binding</keyword>
<dbReference type="SUPFAM" id="SSF56112">
    <property type="entry name" value="Protein kinase-like (PK-like)"/>
    <property type="match status" value="1"/>
</dbReference>
<dbReference type="OrthoDB" id="5979581at2759"/>
<organism evidence="5 6">
    <name type="scientific">Melanomma pulvis-pyrius CBS 109.77</name>
    <dbReference type="NCBI Taxonomy" id="1314802"/>
    <lineage>
        <taxon>Eukaryota</taxon>
        <taxon>Fungi</taxon>
        <taxon>Dikarya</taxon>
        <taxon>Ascomycota</taxon>
        <taxon>Pezizomycotina</taxon>
        <taxon>Dothideomycetes</taxon>
        <taxon>Pleosporomycetidae</taxon>
        <taxon>Pleosporales</taxon>
        <taxon>Melanommataceae</taxon>
        <taxon>Melanomma</taxon>
    </lineage>
</organism>
<dbReference type="Pfam" id="PF00069">
    <property type="entry name" value="Pkinase"/>
    <property type="match status" value="1"/>
</dbReference>
<evidence type="ECO:0000256" key="2">
    <source>
        <dbReference type="ARBA" id="ARBA00022741"/>
    </source>
</evidence>
<keyword evidence="5" id="KW-0418">Kinase</keyword>
<keyword evidence="6" id="KW-1185">Reference proteome</keyword>
<dbReference type="AlphaFoldDB" id="A0A6A6WZP7"/>
<dbReference type="InterPro" id="IPR000719">
    <property type="entry name" value="Prot_kinase_dom"/>
</dbReference>
<dbReference type="InterPro" id="IPR050117">
    <property type="entry name" value="MAPK"/>
</dbReference>
<evidence type="ECO:0000313" key="5">
    <source>
        <dbReference type="EMBL" id="KAF2789408.1"/>
    </source>
</evidence>
<evidence type="ECO:0000313" key="6">
    <source>
        <dbReference type="Proteomes" id="UP000799757"/>
    </source>
</evidence>
<keyword evidence="5" id="KW-0808">Transferase</keyword>
<evidence type="ECO:0000256" key="3">
    <source>
        <dbReference type="ARBA" id="ARBA00022840"/>
    </source>
</evidence>
<dbReference type="PANTHER" id="PTHR24055">
    <property type="entry name" value="MITOGEN-ACTIVATED PROTEIN KINASE"/>
    <property type="match status" value="1"/>
</dbReference>
<evidence type="ECO:0000259" key="4">
    <source>
        <dbReference type="PROSITE" id="PS50011"/>
    </source>
</evidence>
<name>A0A6A6WZP7_9PLEO</name>
<proteinExistence type="predicted"/>
<dbReference type="Proteomes" id="UP000799757">
    <property type="component" value="Unassembled WGS sequence"/>
</dbReference>